<dbReference type="NCBIfam" id="TIGR00905">
    <property type="entry name" value="2A0302"/>
    <property type="match status" value="1"/>
</dbReference>
<evidence type="ECO:0000256" key="4">
    <source>
        <dbReference type="ARBA" id="ARBA00022475"/>
    </source>
</evidence>
<evidence type="ECO:0000256" key="3">
    <source>
        <dbReference type="ARBA" id="ARBA00022448"/>
    </source>
</evidence>
<accession>A0A3S9P8Q0</accession>
<keyword evidence="4" id="KW-1003">Cell membrane</keyword>
<evidence type="ECO:0000313" key="11">
    <source>
        <dbReference type="Proteomes" id="UP000267268"/>
    </source>
</evidence>
<organism evidence="10 11">
    <name type="scientific">Flammeovirga pectinis</name>
    <dbReference type="NCBI Taxonomy" id="2494373"/>
    <lineage>
        <taxon>Bacteria</taxon>
        <taxon>Pseudomonadati</taxon>
        <taxon>Bacteroidota</taxon>
        <taxon>Cytophagia</taxon>
        <taxon>Cytophagales</taxon>
        <taxon>Flammeovirgaceae</taxon>
        <taxon>Flammeovirga</taxon>
    </lineage>
</organism>
<evidence type="ECO:0000256" key="1">
    <source>
        <dbReference type="ARBA" id="ARBA00004651"/>
    </source>
</evidence>
<dbReference type="GO" id="GO:0005886">
    <property type="term" value="C:plasma membrane"/>
    <property type="evidence" value="ECO:0007669"/>
    <property type="project" value="UniProtKB-SubCell"/>
</dbReference>
<dbReference type="PANTHER" id="PTHR42770:SF4">
    <property type="entry name" value="ARGININE_ORNITHINE ANTIPORTER-RELATED"/>
    <property type="match status" value="1"/>
</dbReference>
<keyword evidence="8 9" id="KW-0472">Membrane</keyword>
<gene>
    <name evidence="10" type="ORF">EI427_07480</name>
</gene>
<dbReference type="OrthoDB" id="9810109at2"/>
<evidence type="ECO:0000256" key="5">
    <source>
        <dbReference type="ARBA" id="ARBA00022692"/>
    </source>
</evidence>
<dbReference type="InterPro" id="IPR004754">
    <property type="entry name" value="Amino_acid_antiprt"/>
</dbReference>
<dbReference type="PIRSF" id="PIRSF006060">
    <property type="entry name" value="AA_transporter"/>
    <property type="match status" value="1"/>
</dbReference>
<comment type="similarity">
    <text evidence="2">Belongs to the amino acid-polyamine-organocation (APC) superfamily. Basic amino acid/polyamine antiporter (APA) (TC 2.A.3.2) family.</text>
</comment>
<dbReference type="Gene3D" id="1.20.1740.10">
    <property type="entry name" value="Amino acid/polyamine transporter I"/>
    <property type="match status" value="1"/>
</dbReference>
<comment type="subcellular location">
    <subcellularLocation>
        <location evidence="1">Cell membrane</location>
        <topology evidence="1">Multi-pass membrane protein</topology>
    </subcellularLocation>
</comment>
<feature type="transmembrane region" description="Helical" evidence="9">
    <location>
        <begin position="232"/>
        <end position="255"/>
    </location>
</feature>
<feature type="transmembrane region" description="Helical" evidence="9">
    <location>
        <begin position="448"/>
        <end position="467"/>
    </location>
</feature>
<feature type="transmembrane region" description="Helical" evidence="9">
    <location>
        <begin position="34"/>
        <end position="58"/>
    </location>
</feature>
<dbReference type="InterPro" id="IPR002293">
    <property type="entry name" value="AA/rel_permease1"/>
</dbReference>
<evidence type="ECO:0000256" key="6">
    <source>
        <dbReference type="ARBA" id="ARBA00022970"/>
    </source>
</evidence>
<evidence type="ECO:0000313" key="10">
    <source>
        <dbReference type="EMBL" id="AZQ64557.1"/>
    </source>
</evidence>
<dbReference type="PANTHER" id="PTHR42770">
    <property type="entry name" value="AMINO ACID TRANSPORTER-RELATED"/>
    <property type="match status" value="1"/>
</dbReference>
<dbReference type="KEGG" id="fll:EI427_07480"/>
<evidence type="ECO:0000256" key="9">
    <source>
        <dbReference type="SAM" id="Phobius"/>
    </source>
</evidence>
<feature type="transmembrane region" description="Helical" evidence="9">
    <location>
        <begin position="418"/>
        <end position="436"/>
    </location>
</feature>
<feature type="transmembrane region" description="Helical" evidence="9">
    <location>
        <begin position="128"/>
        <end position="147"/>
    </location>
</feature>
<keyword evidence="5 9" id="KW-0812">Transmembrane</keyword>
<dbReference type="InterPro" id="IPR050367">
    <property type="entry name" value="APC_superfamily"/>
</dbReference>
<protein>
    <submittedName>
        <fullName evidence="10">Amino acid permease</fullName>
    </submittedName>
</protein>
<keyword evidence="3" id="KW-0813">Transport</keyword>
<reference evidence="10 11" key="1">
    <citation type="submission" date="2018-12" db="EMBL/GenBank/DDBJ databases">
        <title>Flammeovirga pectinis sp. nov., isolated from the gut of the Korean scallop, Patinopecten yessoensis.</title>
        <authorList>
            <person name="Bae J.-W."/>
            <person name="Jeong Y.-S."/>
            <person name="Kang W."/>
        </authorList>
    </citation>
    <scope>NUCLEOTIDE SEQUENCE [LARGE SCALE GENOMIC DNA]</scope>
    <source>
        <strain evidence="10 11">L12M1</strain>
    </source>
</reference>
<evidence type="ECO:0000256" key="8">
    <source>
        <dbReference type="ARBA" id="ARBA00023136"/>
    </source>
</evidence>
<dbReference type="EMBL" id="CP034562">
    <property type="protein sequence ID" value="AZQ64557.1"/>
    <property type="molecule type" value="Genomic_DNA"/>
</dbReference>
<feature type="transmembrane region" description="Helical" evidence="9">
    <location>
        <begin position="332"/>
        <end position="350"/>
    </location>
</feature>
<keyword evidence="6" id="KW-0029">Amino-acid transport</keyword>
<evidence type="ECO:0000256" key="7">
    <source>
        <dbReference type="ARBA" id="ARBA00022989"/>
    </source>
</evidence>
<feature type="transmembrane region" description="Helical" evidence="9">
    <location>
        <begin position="356"/>
        <end position="376"/>
    </location>
</feature>
<keyword evidence="11" id="KW-1185">Reference proteome</keyword>
<dbReference type="GO" id="GO:0022857">
    <property type="term" value="F:transmembrane transporter activity"/>
    <property type="evidence" value="ECO:0007669"/>
    <property type="project" value="InterPro"/>
</dbReference>
<dbReference type="Pfam" id="PF13520">
    <property type="entry name" value="AA_permease_2"/>
    <property type="match status" value="1"/>
</dbReference>
<dbReference type="AlphaFoldDB" id="A0A3S9P8Q0"/>
<dbReference type="GO" id="GO:0006865">
    <property type="term" value="P:amino acid transport"/>
    <property type="evidence" value="ECO:0007669"/>
    <property type="project" value="UniProtKB-KW"/>
</dbReference>
<name>A0A3S9P8Q0_9BACT</name>
<feature type="transmembrane region" description="Helical" evidence="9">
    <location>
        <begin position="198"/>
        <end position="220"/>
    </location>
</feature>
<feature type="transmembrane region" description="Helical" evidence="9">
    <location>
        <begin position="159"/>
        <end position="178"/>
    </location>
</feature>
<evidence type="ECO:0000256" key="2">
    <source>
        <dbReference type="ARBA" id="ARBA00008220"/>
    </source>
</evidence>
<sequence>MMKNKDNKVGLIGLIAIVFGSMVGSGVFNIPQNIAHGAALGAVIISWIISGIGIWFLIRSFAILSDQRQDIKSDIYAYAEEGFGKYVGFNAAWGYWLCAAFGNVAFAVMLNDAFGSFFPILLEHGKEMIIVGSVFIWLMNYLSMYGTSNTAFLNTVSTIAKFIGLIAIIGLMLIYTQIDNLSFDIWGTNLNLGGLGSQIKSTMMVTLWCFIGIEGAVVISTKAKKRADVSKATAIGFFAALIIYVLISVLSFGLMKQTELAQLLTPSTGGVIASAVGNWGVLFVNICVIISILGAWIAWTILVAEVPSQAAKNGVMPKFFDLDNKHGAPKNSLIISSIVIQITLLCVVFAQHVYLAAINIAGVMILPTYFLSSLFLVKEAYNRNIYKQDIKKRRKAFLIGLFSSIYCAWLMYAAGLNYILMSSIFYAIGFGFYYQMHKKDTFVLSFKERILAAIFIFIALVELYLLISGKVSA</sequence>
<proteinExistence type="inferred from homology"/>
<feature type="transmembrane region" description="Helical" evidence="9">
    <location>
        <begin position="9"/>
        <end position="28"/>
    </location>
</feature>
<feature type="transmembrane region" description="Helical" evidence="9">
    <location>
        <begin position="95"/>
        <end position="122"/>
    </location>
</feature>
<dbReference type="Proteomes" id="UP000267268">
    <property type="component" value="Chromosome 1"/>
</dbReference>
<feature type="transmembrane region" description="Helical" evidence="9">
    <location>
        <begin position="275"/>
        <end position="302"/>
    </location>
</feature>
<keyword evidence="7 9" id="KW-1133">Transmembrane helix</keyword>